<dbReference type="EMBL" id="SPDV01000041">
    <property type="protein sequence ID" value="TFI57029.1"/>
    <property type="molecule type" value="Genomic_DNA"/>
</dbReference>
<sequence length="102" mass="10973">MAEDGFDTQDFDTPITEFLDGPSADRLTAKAKTLIEGDLVALAWRNSTERTETLSWRDIVSIEDAFKDHPFRGDANSETVGASCCCTCTPACCCTAAAVVTC</sequence>
<dbReference type="Proteomes" id="UP000298213">
    <property type="component" value="Unassembled WGS sequence"/>
</dbReference>
<dbReference type="AlphaFoldDB" id="A0A4Y8ZQC4"/>
<protein>
    <submittedName>
        <fullName evidence="1">Uncharacterized protein</fullName>
    </submittedName>
</protein>
<evidence type="ECO:0000313" key="2">
    <source>
        <dbReference type="Proteomes" id="UP000298213"/>
    </source>
</evidence>
<dbReference type="OrthoDB" id="8481839at2"/>
<organism evidence="1 2">
    <name type="scientific">Sphingomonas parva</name>
    <dbReference type="NCBI Taxonomy" id="2555898"/>
    <lineage>
        <taxon>Bacteria</taxon>
        <taxon>Pseudomonadati</taxon>
        <taxon>Pseudomonadota</taxon>
        <taxon>Alphaproteobacteria</taxon>
        <taxon>Sphingomonadales</taxon>
        <taxon>Sphingomonadaceae</taxon>
        <taxon>Sphingomonas</taxon>
    </lineage>
</organism>
<comment type="caution">
    <text evidence="1">The sequence shown here is derived from an EMBL/GenBank/DDBJ whole genome shotgun (WGS) entry which is preliminary data.</text>
</comment>
<gene>
    <name evidence="1" type="ORF">E2493_17195</name>
</gene>
<reference evidence="1 2" key="1">
    <citation type="submission" date="2019-03" db="EMBL/GenBank/DDBJ databases">
        <title>Genome sequence of Sphingomonas sp. 17J27-24.</title>
        <authorList>
            <person name="Kim M."/>
            <person name="Maeng S."/>
            <person name="Sathiyaraj S."/>
        </authorList>
    </citation>
    <scope>NUCLEOTIDE SEQUENCE [LARGE SCALE GENOMIC DNA]</scope>
    <source>
        <strain evidence="1 2">17J27-24</strain>
    </source>
</reference>
<keyword evidence="2" id="KW-1185">Reference proteome</keyword>
<evidence type="ECO:0000313" key="1">
    <source>
        <dbReference type="EMBL" id="TFI57029.1"/>
    </source>
</evidence>
<name>A0A4Y8ZQC4_9SPHN</name>
<accession>A0A4Y8ZQC4</accession>
<dbReference type="RefSeq" id="WP_135089309.1">
    <property type="nucleotide sequence ID" value="NZ_SPDV01000041.1"/>
</dbReference>
<proteinExistence type="predicted"/>